<comment type="caution">
    <text evidence="1">The sequence shown here is derived from an EMBL/GenBank/DDBJ whole genome shotgun (WGS) entry which is preliminary data.</text>
</comment>
<reference evidence="1" key="2">
    <citation type="submission" date="2020-11" db="EMBL/GenBank/DDBJ databases">
        <authorList>
            <person name="McCartney M.A."/>
            <person name="Auch B."/>
            <person name="Kono T."/>
            <person name="Mallez S."/>
            <person name="Becker A."/>
            <person name="Gohl D.M."/>
            <person name="Silverstein K.A.T."/>
            <person name="Koren S."/>
            <person name="Bechman K.B."/>
            <person name="Herman A."/>
            <person name="Abrahante J.E."/>
            <person name="Garbe J."/>
        </authorList>
    </citation>
    <scope>NUCLEOTIDE SEQUENCE</scope>
    <source>
        <strain evidence="1">Duluth1</strain>
        <tissue evidence="1">Whole animal</tissue>
    </source>
</reference>
<evidence type="ECO:0000313" key="1">
    <source>
        <dbReference type="EMBL" id="KAH3821434.1"/>
    </source>
</evidence>
<name>A0A9D4JSN6_DREPO</name>
<organism evidence="1 2">
    <name type="scientific">Dreissena polymorpha</name>
    <name type="common">Zebra mussel</name>
    <name type="synonym">Mytilus polymorpha</name>
    <dbReference type="NCBI Taxonomy" id="45954"/>
    <lineage>
        <taxon>Eukaryota</taxon>
        <taxon>Metazoa</taxon>
        <taxon>Spiralia</taxon>
        <taxon>Lophotrochozoa</taxon>
        <taxon>Mollusca</taxon>
        <taxon>Bivalvia</taxon>
        <taxon>Autobranchia</taxon>
        <taxon>Heteroconchia</taxon>
        <taxon>Euheterodonta</taxon>
        <taxon>Imparidentia</taxon>
        <taxon>Neoheterodontei</taxon>
        <taxon>Myida</taxon>
        <taxon>Dreissenoidea</taxon>
        <taxon>Dreissenidae</taxon>
        <taxon>Dreissena</taxon>
    </lineage>
</organism>
<accession>A0A9D4JSN6</accession>
<dbReference type="EMBL" id="JAIWYP010000005">
    <property type="protein sequence ID" value="KAH3821434.1"/>
    <property type="molecule type" value="Genomic_DNA"/>
</dbReference>
<keyword evidence="2" id="KW-1185">Reference proteome</keyword>
<dbReference type="AlphaFoldDB" id="A0A9D4JSN6"/>
<dbReference type="Proteomes" id="UP000828390">
    <property type="component" value="Unassembled WGS sequence"/>
</dbReference>
<proteinExistence type="predicted"/>
<gene>
    <name evidence="1" type="ORF">DPMN_123198</name>
</gene>
<sequence length="91" mass="10693">MSKGFEGCRLFQKLLLEVLWEFTRPKSNIPHCFEVVEDHFGVTVGRNDCSGQRQIAIFIKKDLALDRVKSVCHFQNTSSILREDTLFFWRE</sequence>
<reference evidence="1" key="1">
    <citation type="journal article" date="2019" name="bioRxiv">
        <title>The Genome of the Zebra Mussel, Dreissena polymorpha: A Resource for Invasive Species Research.</title>
        <authorList>
            <person name="McCartney M.A."/>
            <person name="Auch B."/>
            <person name="Kono T."/>
            <person name="Mallez S."/>
            <person name="Zhang Y."/>
            <person name="Obille A."/>
            <person name="Becker A."/>
            <person name="Abrahante J.E."/>
            <person name="Garbe J."/>
            <person name="Badalamenti J.P."/>
            <person name="Herman A."/>
            <person name="Mangelson H."/>
            <person name="Liachko I."/>
            <person name="Sullivan S."/>
            <person name="Sone E.D."/>
            <person name="Koren S."/>
            <person name="Silverstein K.A.T."/>
            <person name="Beckman K.B."/>
            <person name="Gohl D.M."/>
        </authorList>
    </citation>
    <scope>NUCLEOTIDE SEQUENCE</scope>
    <source>
        <strain evidence="1">Duluth1</strain>
        <tissue evidence="1">Whole animal</tissue>
    </source>
</reference>
<protein>
    <submittedName>
        <fullName evidence="1">Uncharacterized protein</fullName>
    </submittedName>
</protein>
<evidence type="ECO:0000313" key="2">
    <source>
        <dbReference type="Proteomes" id="UP000828390"/>
    </source>
</evidence>